<feature type="region of interest" description="Disordered" evidence="13">
    <location>
        <begin position="573"/>
        <end position="613"/>
    </location>
</feature>
<comment type="caution">
    <text evidence="15">The sequence shown here is derived from an EMBL/GenBank/DDBJ whole genome shotgun (WGS) entry which is preliminary data.</text>
</comment>
<keyword evidence="10" id="KW-0539">Nucleus</keyword>
<dbReference type="PANTHER" id="PTHR23240">
    <property type="entry name" value="DNA CROSS-LINK REPAIR PROTEIN PSO2/SNM1-RELATED"/>
    <property type="match status" value="1"/>
</dbReference>
<evidence type="ECO:0000313" key="16">
    <source>
        <dbReference type="Proteomes" id="UP000567179"/>
    </source>
</evidence>
<sequence>MPTGTPFKSYVQPYRIRVDDFANDPESTPLLHLLTHTHTDHINGLSAKSFGYKVYCSHDAKEMLLKHENFAERELQMRDLRAEKIRTYSHLKISPCQDIDGTVYYQGSRDLLHGLPLDTPTKVDLTGDESVQITLLDANHCPGAVMFLIEGSQGAVLHTGDFRAEPHFLENIKRHPILQPYLAYDDSGDSSHDHKPGSFPVNKTLETIFLDTANRSATNGLIKLMKLMPDDVHFFLNCWTWGYEDILKAVAGAFNSQIHVDRYKHAIYHRIKDPRMAQITTDNKSVRFHACERFLRCSTVAVDDDSQHRNATSHEGHRVVYVNPVNMSINVWADYLADTAMRLKAGEKINNLLVPLARHSPLPELQEFVKLFRPKRVVPNTLDPRLLNLDWAYIERQFAPFLHHSTMGTTMHIRERLAVSRGDCLDSVTKNDVDVAFKNLVGDGASEVAQRWADQGKLMKKIELLKKSLDDDDQRVIDELCGLLPPSAGMDKGKEVDVSFRDGNDSDCESYDSGEAHDGIANLFWVGSNDKENHSLWAPSSPLMMEEEILARKIGNVSPARKVDGAAGIGTHRMNRLTPESSPIRPRQPRLTKSKQALPSVPTTPPEHRPARRISPEQQHDVFGRGHSLISPIVLSSSPATLSPDAVTKITQPVFELKEIPLLSRTPVIPNVQAPEIPPRKSKAIMSATGQLPSLANTQPSSSKPRHVRQFLVQPGSKLPQDSSPPMKLAKRPASEVVLDCPRPQKKGKVQDRSPVKSKSIPGDSATLSKLLRSTKSPPSASKQEARMLRLNLSAKLAGAYPNLIRPSHSEKKMKRLGLAGNRSQSDDVVTKSSTGHGAAFSASVCVNDTSTRTPTRPKTLQPAKTLPCFDESDDKAIDWNRSGLLAEALRRDIKLGRAPSLPSLECLGADSQSPVTK</sequence>
<evidence type="ECO:0000256" key="7">
    <source>
        <dbReference type="ARBA" id="ARBA00022839"/>
    </source>
</evidence>
<dbReference type="GO" id="GO:0004519">
    <property type="term" value="F:endonuclease activity"/>
    <property type="evidence" value="ECO:0007669"/>
    <property type="project" value="UniProtKB-KW"/>
</dbReference>
<comment type="subcellular location">
    <subcellularLocation>
        <location evidence="1">Nucleus</location>
    </subcellularLocation>
</comment>
<evidence type="ECO:0000256" key="5">
    <source>
        <dbReference type="ARBA" id="ARBA00022763"/>
    </source>
</evidence>
<dbReference type="AlphaFoldDB" id="A0A8H5EU15"/>
<dbReference type="OrthoDB" id="5561659at2759"/>
<evidence type="ECO:0000259" key="14">
    <source>
        <dbReference type="Pfam" id="PF07522"/>
    </source>
</evidence>
<evidence type="ECO:0000256" key="1">
    <source>
        <dbReference type="ARBA" id="ARBA00004123"/>
    </source>
</evidence>
<evidence type="ECO:0000256" key="4">
    <source>
        <dbReference type="ARBA" id="ARBA00022759"/>
    </source>
</evidence>
<evidence type="ECO:0000256" key="6">
    <source>
        <dbReference type="ARBA" id="ARBA00022801"/>
    </source>
</evidence>
<name>A0A8H5EU15_9AGAR</name>
<evidence type="ECO:0000256" key="8">
    <source>
        <dbReference type="ARBA" id="ARBA00023172"/>
    </source>
</evidence>
<dbReference type="GO" id="GO:0003684">
    <property type="term" value="F:damaged DNA binding"/>
    <property type="evidence" value="ECO:0007669"/>
    <property type="project" value="TreeGrafter"/>
</dbReference>
<dbReference type="Proteomes" id="UP000567179">
    <property type="component" value="Unassembled WGS sequence"/>
</dbReference>
<keyword evidence="3" id="KW-0540">Nuclease</keyword>
<comment type="similarity">
    <text evidence="2">Belongs to the DNA repair metallo-beta-lactamase (DRMBL) family.</text>
</comment>
<dbReference type="InterPro" id="IPR011084">
    <property type="entry name" value="DRMBL"/>
</dbReference>
<evidence type="ECO:0000313" key="15">
    <source>
        <dbReference type="EMBL" id="KAF5312374.1"/>
    </source>
</evidence>
<dbReference type="PANTHER" id="PTHR23240:SF8">
    <property type="entry name" value="PROTEIN ARTEMIS"/>
    <property type="match status" value="1"/>
</dbReference>
<keyword evidence="6" id="KW-0378">Hydrolase</keyword>
<keyword evidence="16" id="KW-1185">Reference proteome</keyword>
<proteinExistence type="inferred from homology"/>
<feature type="compositionally biased region" description="Polar residues" evidence="13">
    <location>
        <begin position="766"/>
        <end position="783"/>
    </location>
</feature>
<dbReference type="InterPro" id="IPR036866">
    <property type="entry name" value="RibonucZ/Hydroxyglut_hydro"/>
</dbReference>
<keyword evidence="5" id="KW-0227">DNA damage</keyword>
<dbReference type="GO" id="GO:0006310">
    <property type="term" value="P:DNA recombination"/>
    <property type="evidence" value="ECO:0007669"/>
    <property type="project" value="UniProtKB-KW"/>
</dbReference>
<keyword evidence="4" id="KW-0255">Endonuclease</keyword>
<feature type="region of interest" description="Disordered" evidence="13">
    <location>
        <begin position="849"/>
        <end position="871"/>
    </location>
</feature>
<dbReference type="GO" id="GO:0000723">
    <property type="term" value="P:telomere maintenance"/>
    <property type="evidence" value="ECO:0007669"/>
    <property type="project" value="TreeGrafter"/>
</dbReference>
<gene>
    <name evidence="15" type="ORF">D9619_002834</name>
</gene>
<dbReference type="Pfam" id="PF07522">
    <property type="entry name" value="DRMBL"/>
    <property type="match status" value="1"/>
</dbReference>
<dbReference type="GO" id="GO:0035312">
    <property type="term" value="F:5'-3' DNA exonuclease activity"/>
    <property type="evidence" value="ECO:0007669"/>
    <property type="project" value="TreeGrafter"/>
</dbReference>
<dbReference type="EMBL" id="JAACJJ010000056">
    <property type="protein sequence ID" value="KAF5312374.1"/>
    <property type="molecule type" value="Genomic_DNA"/>
</dbReference>
<evidence type="ECO:0000256" key="10">
    <source>
        <dbReference type="ARBA" id="ARBA00023242"/>
    </source>
</evidence>
<evidence type="ECO:0000256" key="2">
    <source>
        <dbReference type="ARBA" id="ARBA00010304"/>
    </source>
</evidence>
<dbReference type="SUPFAM" id="SSF56281">
    <property type="entry name" value="Metallo-hydrolase/oxidoreductase"/>
    <property type="match status" value="1"/>
</dbReference>
<evidence type="ECO:0000256" key="13">
    <source>
        <dbReference type="SAM" id="MobiDB-lite"/>
    </source>
</evidence>
<keyword evidence="7" id="KW-0269">Exonuclease</keyword>
<keyword evidence="8" id="KW-0233">DNA recombination</keyword>
<dbReference type="GO" id="GO:0006303">
    <property type="term" value="P:double-strand break repair via nonhomologous end joining"/>
    <property type="evidence" value="ECO:0007669"/>
    <property type="project" value="TreeGrafter"/>
</dbReference>
<evidence type="ECO:0000256" key="9">
    <source>
        <dbReference type="ARBA" id="ARBA00023204"/>
    </source>
</evidence>
<organism evidence="15 16">
    <name type="scientific">Psilocybe cf. subviscida</name>
    <dbReference type="NCBI Taxonomy" id="2480587"/>
    <lineage>
        <taxon>Eukaryota</taxon>
        <taxon>Fungi</taxon>
        <taxon>Dikarya</taxon>
        <taxon>Basidiomycota</taxon>
        <taxon>Agaricomycotina</taxon>
        <taxon>Agaricomycetes</taxon>
        <taxon>Agaricomycetidae</taxon>
        <taxon>Agaricales</taxon>
        <taxon>Agaricineae</taxon>
        <taxon>Strophariaceae</taxon>
        <taxon>Psilocybe</taxon>
    </lineage>
</organism>
<reference evidence="15 16" key="1">
    <citation type="journal article" date="2020" name="ISME J.">
        <title>Uncovering the hidden diversity of litter-decomposition mechanisms in mushroom-forming fungi.</title>
        <authorList>
            <person name="Floudas D."/>
            <person name="Bentzer J."/>
            <person name="Ahren D."/>
            <person name="Johansson T."/>
            <person name="Persson P."/>
            <person name="Tunlid A."/>
        </authorList>
    </citation>
    <scope>NUCLEOTIDE SEQUENCE [LARGE SCALE GENOMIC DNA]</scope>
    <source>
        <strain evidence="15 16">CBS 101986</strain>
    </source>
</reference>
<dbReference type="GO" id="GO:0005634">
    <property type="term" value="C:nucleus"/>
    <property type="evidence" value="ECO:0007669"/>
    <property type="project" value="UniProtKB-SubCell"/>
</dbReference>
<accession>A0A8H5EU15</accession>
<evidence type="ECO:0000256" key="3">
    <source>
        <dbReference type="ARBA" id="ARBA00022722"/>
    </source>
</evidence>
<feature type="domain" description="DNA repair metallo-beta-lactamase" evidence="14">
    <location>
        <begin position="278"/>
        <end position="381"/>
    </location>
</feature>
<feature type="compositionally biased region" description="Polar residues" evidence="13">
    <location>
        <begin position="849"/>
        <end position="859"/>
    </location>
</feature>
<feature type="region of interest" description="Disordered" evidence="13">
    <location>
        <begin position="715"/>
        <end position="785"/>
    </location>
</feature>
<dbReference type="GO" id="GO:0036297">
    <property type="term" value="P:interstrand cross-link repair"/>
    <property type="evidence" value="ECO:0007669"/>
    <property type="project" value="TreeGrafter"/>
</dbReference>
<keyword evidence="9" id="KW-0234">DNA repair</keyword>
<protein>
    <recommendedName>
        <fullName evidence="11">Protein artemis</fullName>
    </recommendedName>
    <alternativeName>
        <fullName evidence="12">DNA cross-link repair 1C protein</fullName>
    </alternativeName>
</protein>
<evidence type="ECO:0000256" key="12">
    <source>
        <dbReference type="ARBA" id="ARBA00042677"/>
    </source>
</evidence>
<evidence type="ECO:0000256" key="11">
    <source>
        <dbReference type="ARBA" id="ARBA00039759"/>
    </source>
</evidence>
<dbReference type="Gene3D" id="3.60.15.10">
    <property type="entry name" value="Ribonuclease Z/Hydroxyacylglutathione hydrolase-like"/>
    <property type="match status" value="1"/>
</dbReference>